<proteinExistence type="predicted"/>
<dbReference type="InterPro" id="IPR051100">
    <property type="entry name" value="DnaJ_subfamily_B/C"/>
</dbReference>
<dbReference type="GO" id="GO:0030544">
    <property type="term" value="F:Hsp70 protein binding"/>
    <property type="evidence" value="ECO:0007669"/>
    <property type="project" value="TreeGrafter"/>
</dbReference>
<evidence type="ECO:0000256" key="3">
    <source>
        <dbReference type="ARBA" id="ARBA00022989"/>
    </source>
</evidence>
<reference evidence="7 8" key="1">
    <citation type="journal article" date="2020" name="Nat. Food">
        <title>A phased Vanilla planifolia genome enables genetic improvement of flavour and production.</title>
        <authorList>
            <person name="Hasing T."/>
            <person name="Tang H."/>
            <person name="Brym M."/>
            <person name="Khazi F."/>
            <person name="Huang T."/>
            <person name="Chambers A.H."/>
        </authorList>
    </citation>
    <scope>NUCLEOTIDE SEQUENCE [LARGE SCALE GENOMIC DNA]</scope>
    <source>
        <tissue evidence="7">Leaf</tissue>
    </source>
</reference>
<dbReference type="PANTHER" id="PTHR43908">
    <property type="entry name" value="AT29763P-RELATED"/>
    <property type="match status" value="1"/>
</dbReference>
<dbReference type="Pfam" id="PF00226">
    <property type="entry name" value="DnaJ"/>
    <property type="match status" value="1"/>
</dbReference>
<dbReference type="InterPro" id="IPR015399">
    <property type="entry name" value="DUF1977_DnaJ-like"/>
</dbReference>
<gene>
    <name evidence="7" type="ORF">HPP92_006922</name>
</gene>
<dbReference type="Pfam" id="PF09320">
    <property type="entry name" value="DUF1977"/>
    <property type="match status" value="1"/>
</dbReference>
<dbReference type="AlphaFoldDB" id="A0A835V9K4"/>
<dbReference type="PANTHER" id="PTHR43908:SF5">
    <property type="entry name" value="CHAPERONE PROTEIN DNAJ 49"/>
    <property type="match status" value="1"/>
</dbReference>
<evidence type="ECO:0000259" key="6">
    <source>
        <dbReference type="PROSITE" id="PS50076"/>
    </source>
</evidence>
<evidence type="ECO:0000313" key="7">
    <source>
        <dbReference type="EMBL" id="KAG0488111.1"/>
    </source>
</evidence>
<dbReference type="EMBL" id="JADCNL010000003">
    <property type="protein sequence ID" value="KAG0488111.1"/>
    <property type="molecule type" value="Genomic_DNA"/>
</dbReference>
<dbReference type="Proteomes" id="UP000636800">
    <property type="component" value="Chromosome 3"/>
</dbReference>
<keyword evidence="8" id="KW-1185">Reference proteome</keyword>
<accession>A0A835V9K4</accession>
<dbReference type="InterPro" id="IPR001623">
    <property type="entry name" value="DnaJ_domain"/>
</dbReference>
<evidence type="ECO:0000256" key="5">
    <source>
        <dbReference type="SAM" id="Phobius"/>
    </source>
</evidence>
<dbReference type="GO" id="GO:0071218">
    <property type="term" value="P:cellular response to misfolded protein"/>
    <property type="evidence" value="ECO:0007669"/>
    <property type="project" value="TreeGrafter"/>
</dbReference>
<dbReference type="CDD" id="cd06257">
    <property type="entry name" value="DnaJ"/>
    <property type="match status" value="1"/>
</dbReference>
<protein>
    <recommendedName>
        <fullName evidence="6">J domain-containing protein</fullName>
    </recommendedName>
</protein>
<name>A0A835V9K4_VANPL</name>
<keyword evidence="2 5" id="KW-0812">Transmembrane</keyword>
<evidence type="ECO:0000256" key="2">
    <source>
        <dbReference type="ARBA" id="ARBA00022692"/>
    </source>
</evidence>
<sequence>MESNKEEAIRCIDKARTALASGDKERALRFIRIAKRLNPNVSVDAILAACENLGGCGPSLPSQKSSKREFQKEPGCSNFSESSNFDRCYTDEHVELIQGIKSRKDYYAILGVDKSCSTEDIRRAYKKLSLKVHPDKNKAPGADEAFKIISKAFMCLSDEGTRRQYDQVDLVEENEFNHQSQVRRRRRRPVRPDFSEEDFYPNEMFTSFFYGSQNNVFNVPRAYMPRRNAPQERECDHGGRGLNLITMLNLVLIIVFVILLSYPFSEPHYSLQKTHTYQVPKATENHAIEYFVKSSEFDHQFPQGSTARNTVENSILRDYKSVLNRYCHMELQRRHWVRDYPTPHCDRLRSLL</sequence>
<feature type="domain" description="J" evidence="6">
    <location>
        <begin position="105"/>
        <end position="169"/>
    </location>
</feature>
<dbReference type="SUPFAM" id="SSF46565">
    <property type="entry name" value="Chaperone J-domain"/>
    <property type="match status" value="1"/>
</dbReference>
<dbReference type="PROSITE" id="PS50076">
    <property type="entry name" value="DNAJ_2"/>
    <property type="match status" value="1"/>
</dbReference>
<evidence type="ECO:0000313" key="8">
    <source>
        <dbReference type="Proteomes" id="UP000636800"/>
    </source>
</evidence>
<evidence type="ECO:0000256" key="1">
    <source>
        <dbReference type="ARBA" id="ARBA00004167"/>
    </source>
</evidence>
<feature type="transmembrane region" description="Helical" evidence="5">
    <location>
        <begin position="242"/>
        <end position="264"/>
    </location>
</feature>
<organism evidence="7 8">
    <name type="scientific">Vanilla planifolia</name>
    <name type="common">Vanilla</name>
    <dbReference type="NCBI Taxonomy" id="51239"/>
    <lineage>
        <taxon>Eukaryota</taxon>
        <taxon>Viridiplantae</taxon>
        <taxon>Streptophyta</taxon>
        <taxon>Embryophyta</taxon>
        <taxon>Tracheophyta</taxon>
        <taxon>Spermatophyta</taxon>
        <taxon>Magnoliopsida</taxon>
        <taxon>Liliopsida</taxon>
        <taxon>Asparagales</taxon>
        <taxon>Orchidaceae</taxon>
        <taxon>Vanilloideae</taxon>
        <taxon>Vanilleae</taxon>
        <taxon>Vanilla</taxon>
    </lineage>
</organism>
<comment type="subcellular location">
    <subcellularLocation>
        <location evidence="1">Membrane</location>
        <topology evidence="1">Single-pass membrane protein</topology>
    </subcellularLocation>
</comment>
<dbReference type="PRINTS" id="PR00625">
    <property type="entry name" value="JDOMAIN"/>
</dbReference>
<dbReference type="Gene3D" id="1.10.287.110">
    <property type="entry name" value="DnaJ domain"/>
    <property type="match status" value="1"/>
</dbReference>
<dbReference type="InterPro" id="IPR036869">
    <property type="entry name" value="J_dom_sf"/>
</dbReference>
<keyword evidence="4 5" id="KW-0472">Membrane</keyword>
<keyword evidence="3 5" id="KW-1133">Transmembrane helix</keyword>
<dbReference type="SMART" id="SM00271">
    <property type="entry name" value="DnaJ"/>
    <property type="match status" value="1"/>
</dbReference>
<comment type="caution">
    <text evidence="7">The sequence shown here is derived from an EMBL/GenBank/DDBJ whole genome shotgun (WGS) entry which is preliminary data.</text>
</comment>
<evidence type="ECO:0000256" key="4">
    <source>
        <dbReference type="ARBA" id="ARBA00023136"/>
    </source>
</evidence>
<dbReference type="GO" id="GO:0005789">
    <property type="term" value="C:endoplasmic reticulum membrane"/>
    <property type="evidence" value="ECO:0007669"/>
    <property type="project" value="TreeGrafter"/>
</dbReference>